<dbReference type="PRINTS" id="PR00834">
    <property type="entry name" value="PROTEASES2C"/>
</dbReference>
<reference evidence="5 6" key="1">
    <citation type="journal article" date="2016" name="Front. Microbiol.">
        <title>Fuerstia marisgermanicae gen. nov., sp. nov., an Unusual Member of the Phylum Planctomycetes from the German Wadden Sea.</title>
        <authorList>
            <person name="Kohn T."/>
            <person name="Heuer A."/>
            <person name="Jogler M."/>
            <person name="Vollmers J."/>
            <person name="Boedeker C."/>
            <person name="Bunk B."/>
            <person name="Rast P."/>
            <person name="Borchert D."/>
            <person name="Glockner I."/>
            <person name="Freese H.M."/>
            <person name="Klenk H.P."/>
            <person name="Overmann J."/>
            <person name="Kaster A.K."/>
            <person name="Rohde M."/>
            <person name="Wiegand S."/>
            <person name="Jogler C."/>
        </authorList>
    </citation>
    <scope>NUCLEOTIDE SEQUENCE [LARGE SCALE GENOMIC DNA]</scope>
    <source>
        <strain evidence="5 6">NH11</strain>
    </source>
</reference>
<accession>A0A1P8WRT8</accession>
<dbReference type="InterPro" id="IPR036034">
    <property type="entry name" value="PDZ_sf"/>
</dbReference>
<dbReference type="AlphaFoldDB" id="A0A1P8WRT8"/>
<dbReference type="EC" id="3.4.21.107" evidence="5"/>
<dbReference type="GO" id="GO:0004252">
    <property type="term" value="F:serine-type endopeptidase activity"/>
    <property type="evidence" value="ECO:0007669"/>
    <property type="project" value="InterPro"/>
</dbReference>
<dbReference type="InterPro" id="IPR051201">
    <property type="entry name" value="Chloro_Bact_Ser_Proteases"/>
</dbReference>
<feature type="domain" description="PDZ" evidence="4">
    <location>
        <begin position="248"/>
        <end position="329"/>
    </location>
</feature>
<dbReference type="SUPFAM" id="SSF50494">
    <property type="entry name" value="Trypsin-like serine proteases"/>
    <property type="match status" value="1"/>
</dbReference>
<keyword evidence="6" id="KW-1185">Reference proteome</keyword>
<dbReference type="STRING" id="1891926.Fuma_06443"/>
<evidence type="ECO:0000259" key="4">
    <source>
        <dbReference type="PROSITE" id="PS50106"/>
    </source>
</evidence>
<evidence type="ECO:0000313" key="5">
    <source>
        <dbReference type="EMBL" id="APZ96769.1"/>
    </source>
</evidence>
<dbReference type="Pfam" id="PF13365">
    <property type="entry name" value="Trypsin_2"/>
    <property type="match status" value="1"/>
</dbReference>
<dbReference type="PANTHER" id="PTHR43343:SF3">
    <property type="entry name" value="PROTEASE DO-LIKE 8, CHLOROPLASTIC"/>
    <property type="match status" value="1"/>
</dbReference>
<name>A0A1P8WRT8_9PLAN</name>
<dbReference type="KEGG" id="fmr:Fuma_06443"/>
<feature type="chain" id="PRO_5012365594" evidence="3">
    <location>
        <begin position="22"/>
        <end position="339"/>
    </location>
</feature>
<protein>
    <submittedName>
        <fullName evidence="5">Periplasmic serine endoprotease DegP</fullName>
        <ecNumber evidence="5">3.4.21.107</ecNumber>
    </submittedName>
</protein>
<dbReference type="Gene3D" id="2.40.10.120">
    <property type="match status" value="1"/>
</dbReference>
<feature type="signal peptide" evidence="3">
    <location>
        <begin position="1"/>
        <end position="21"/>
    </location>
</feature>
<keyword evidence="3" id="KW-0732">Signal</keyword>
<dbReference type="PROSITE" id="PS50106">
    <property type="entry name" value="PDZ"/>
    <property type="match status" value="1"/>
</dbReference>
<dbReference type="RefSeq" id="WP_077027745.1">
    <property type="nucleotide sequence ID" value="NZ_CP017641.1"/>
</dbReference>
<dbReference type="PANTHER" id="PTHR43343">
    <property type="entry name" value="PEPTIDASE S12"/>
    <property type="match status" value="1"/>
</dbReference>
<organism evidence="5 6">
    <name type="scientific">Fuerstiella marisgermanici</name>
    <dbReference type="NCBI Taxonomy" id="1891926"/>
    <lineage>
        <taxon>Bacteria</taxon>
        <taxon>Pseudomonadati</taxon>
        <taxon>Planctomycetota</taxon>
        <taxon>Planctomycetia</taxon>
        <taxon>Planctomycetales</taxon>
        <taxon>Planctomycetaceae</taxon>
        <taxon>Fuerstiella</taxon>
    </lineage>
</organism>
<sequence length="339" mass="36583" precursor="true">MNIVRCLTLLLACILAKPAAAIPPSLHEVVETKRNVVVKLFGAGVGTLDSYGSGVLISEEGHVATVWNHLVNVGFLTAVLHDGRRYTVDVVGTSLEHDLAVLKLNSDDDEVFPFLDWRTSGKAAPGNAVLSFSNIYRVATGNEPVSVVHGVVAAETVLDAGLGRWEFPVKAPVYIIDAITNNSGSAGGLLAAADGTTLGLMGREIRHRDTDMWVNYAVPWSILKSPISTILEGRTVRTTSSGEEDRKLISDRRLTSEFGFTLLPHVLDKTPAYIDRVVPDSVAATAKLRRGDLVLMVDETVIQSANDLRAALATYRKGQRVSLTVNRDAALQVLQLRVP</sequence>
<gene>
    <name evidence="5" type="primary">degP_3</name>
    <name evidence="5" type="ORF">Fuma_06443</name>
</gene>
<keyword evidence="2 5" id="KW-0378">Hydrolase</keyword>
<dbReference type="OrthoDB" id="264239at2"/>
<dbReference type="Pfam" id="PF13180">
    <property type="entry name" value="PDZ_2"/>
    <property type="match status" value="1"/>
</dbReference>
<evidence type="ECO:0000256" key="1">
    <source>
        <dbReference type="ARBA" id="ARBA00022670"/>
    </source>
</evidence>
<dbReference type="InterPro" id="IPR001940">
    <property type="entry name" value="Peptidase_S1C"/>
</dbReference>
<dbReference type="SMART" id="SM00228">
    <property type="entry name" value="PDZ"/>
    <property type="match status" value="1"/>
</dbReference>
<evidence type="ECO:0000256" key="2">
    <source>
        <dbReference type="ARBA" id="ARBA00022801"/>
    </source>
</evidence>
<dbReference type="InterPro" id="IPR009003">
    <property type="entry name" value="Peptidase_S1_PA"/>
</dbReference>
<evidence type="ECO:0000256" key="3">
    <source>
        <dbReference type="SAM" id="SignalP"/>
    </source>
</evidence>
<dbReference type="GO" id="GO:0006508">
    <property type="term" value="P:proteolysis"/>
    <property type="evidence" value="ECO:0007669"/>
    <property type="project" value="UniProtKB-KW"/>
</dbReference>
<dbReference type="SUPFAM" id="SSF50156">
    <property type="entry name" value="PDZ domain-like"/>
    <property type="match status" value="1"/>
</dbReference>
<dbReference type="EMBL" id="CP017641">
    <property type="protein sequence ID" value="APZ96769.1"/>
    <property type="molecule type" value="Genomic_DNA"/>
</dbReference>
<proteinExistence type="predicted"/>
<dbReference type="Proteomes" id="UP000187735">
    <property type="component" value="Chromosome"/>
</dbReference>
<dbReference type="InterPro" id="IPR001478">
    <property type="entry name" value="PDZ"/>
</dbReference>
<dbReference type="Gene3D" id="2.30.42.10">
    <property type="match status" value="1"/>
</dbReference>
<keyword evidence="1 5" id="KW-0645">Protease</keyword>
<evidence type="ECO:0000313" key="6">
    <source>
        <dbReference type="Proteomes" id="UP000187735"/>
    </source>
</evidence>